<dbReference type="Gene3D" id="3.40.50.720">
    <property type="entry name" value="NAD(P)-binding Rossmann-like Domain"/>
    <property type="match status" value="1"/>
</dbReference>
<accession>A0ABT0Z0X4</accession>
<dbReference type="Pfam" id="PF01408">
    <property type="entry name" value="GFO_IDH_MocA"/>
    <property type="match status" value="1"/>
</dbReference>
<dbReference type="InterPro" id="IPR036291">
    <property type="entry name" value="NAD(P)-bd_dom_sf"/>
</dbReference>
<dbReference type="PANTHER" id="PTHR43818">
    <property type="entry name" value="BCDNA.GH03377"/>
    <property type="match status" value="1"/>
</dbReference>
<dbReference type="Pfam" id="PF19051">
    <property type="entry name" value="GFO_IDH_MocA_C2"/>
    <property type="match status" value="1"/>
</dbReference>
<evidence type="ECO:0000313" key="3">
    <source>
        <dbReference type="EMBL" id="MCM8569359.1"/>
    </source>
</evidence>
<feature type="domain" description="Gfo/Idh/MocA-like oxidoreductase bacterial type C-terminal" evidence="2">
    <location>
        <begin position="225"/>
        <end position="283"/>
    </location>
</feature>
<keyword evidence="4" id="KW-1185">Reference proteome</keyword>
<organism evidence="3 4">
    <name type="scientific">Gramella jeungdoensis</name>
    <dbReference type="NCBI Taxonomy" id="708091"/>
    <lineage>
        <taxon>Bacteria</taxon>
        <taxon>Pseudomonadati</taxon>
        <taxon>Bacteroidota</taxon>
        <taxon>Flavobacteriia</taxon>
        <taxon>Flavobacteriales</taxon>
        <taxon>Flavobacteriaceae</taxon>
        <taxon>Christiangramia</taxon>
    </lineage>
</organism>
<feature type="domain" description="Gfo/Idh/MocA-like oxidoreductase N-terminal" evidence="1">
    <location>
        <begin position="114"/>
        <end position="185"/>
    </location>
</feature>
<gene>
    <name evidence="3" type="ORF">NE848_08210</name>
</gene>
<reference evidence="3" key="1">
    <citation type="submission" date="2022-06" db="EMBL/GenBank/DDBJ databases">
        <title>Gramella sediminis sp. nov., isolated from deep-sea sediment of the Indian Ocean.</title>
        <authorList>
            <person name="Yang L."/>
        </authorList>
    </citation>
    <scope>NUCLEOTIDE SEQUENCE</scope>
    <source>
        <strain evidence="3">HMD3159</strain>
    </source>
</reference>
<comment type="caution">
    <text evidence="3">The sequence shown here is derived from an EMBL/GenBank/DDBJ whole genome shotgun (WGS) entry which is preliminary data.</text>
</comment>
<dbReference type="EMBL" id="JAMSCK010000003">
    <property type="protein sequence ID" value="MCM8569359.1"/>
    <property type="molecule type" value="Genomic_DNA"/>
</dbReference>
<evidence type="ECO:0000259" key="2">
    <source>
        <dbReference type="Pfam" id="PF19051"/>
    </source>
</evidence>
<protein>
    <submittedName>
        <fullName evidence="3">Gfo/Idh/MocA family oxidoreductase</fullName>
    </submittedName>
</protein>
<proteinExistence type="predicted"/>
<name>A0ABT0Z0X4_9FLAO</name>
<dbReference type="Proteomes" id="UP001155077">
    <property type="component" value="Unassembled WGS sequence"/>
</dbReference>
<dbReference type="InterPro" id="IPR050463">
    <property type="entry name" value="Gfo/Idh/MocA_oxidrdct_glycsds"/>
</dbReference>
<dbReference type="InterPro" id="IPR000683">
    <property type="entry name" value="Gfo/Idh/MocA-like_OxRdtase_N"/>
</dbReference>
<sequence length="485" mass="54697">MSKLNRRTFISRTALTGMGLSIVPSHVLGGIGFTAPNDKINVALIGAGTQALKMLPGWLERDELQFVSVCDPNKESRDYPTWGAPQGEEHGVAGGRDVAKRMINKFYAEKTGKASYDGVSTYADFRELLEKEKDLDAVFIMTPDHLHATIALAAMKKDLFVATHKPVSNFMNEIRLTCDTVREKNIPTHCFAYKNPKELYVMQNLIDSGAIGKVTEFHRWTNRPMWPQGSPYLPEPAPVPQGFDWQLWLGPSKDRPYSPGYTHTVFRGWYEFGAGCMADMGYYGFWKDWRILNLGKPDNAEGNKNVYCQIKDFRSGWIENNISYPHAANAFWEIPVEGEDRLMDVYWYEGGIKPRTPKALAKNGRKIGGDGVMFIGENGSIISGYGYEEPLLFDKKGNLQQLPEFSLEEADLRDETSEMIDGFKGVKPSRGSIDKVQNVAETVGLGNLAIRMDDRLEWDIANLKVTNNEEANQYVSREYRAGWEL</sequence>
<evidence type="ECO:0000259" key="1">
    <source>
        <dbReference type="Pfam" id="PF01408"/>
    </source>
</evidence>
<evidence type="ECO:0000313" key="4">
    <source>
        <dbReference type="Proteomes" id="UP001155077"/>
    </source>
</evidence>
<dbReference type="InterPro" id="IPR043906">
    <property type="entry name" value="Gfo/Idh/MocA_OxRdtase_bact_C"/>
</dbReference>
<dbReference type="RefSeq" id="WP_252112344.1">
    <property type="nucleotide sequence ID" value="NZ_JAMSCK010000003.1"/>
</dbReference>
<dbReference type="SUPFAM" id="SSF51735">
    <property type="entry name" value="NAD(P)-binding Rossmann-fold domains"/>
    <property type="match status" value="1"/>
</dbReference>
<dbReference type="PANTHER" id="PTHR43818:SF10">
    <property type="entry name" value="NADH-DEPENDENT DEHYDROGENASE-RELATED"/>
    <property type="match status" value="1"/>
</dbReference>